<feature type="DNA-binding region" description="H-T-H motif" evidence="4">
    <location>
        <begin position="29"/>
        <end position="48"/>
    </location>
</feature>
<dbReference type="EMBL" id="JACBYE010000047">
    <property type="protein sequence ID" value="NYS94885.1"/>
    <property type="molecule type" value="Genomic_DNA"/>
</dbReference>
<evidence type="ECO:0000256" key="3">
    <source>
        <dbReference type="ARBA" id="ARBA00023163"/>
    </source>
</evidence>
<dbReference type="Gene3D" id="1.10.10.60">
    <property type="entry name" value="Homeodomain-like"/>
    <property type="match status" value="1"/>
</dbReference>
<evidence type="ECO:0000256" key="1">
    <source>
        <dbReference type="ARBA" id="ARBA00023015"/>
    </source>
</evidence>
<proteinExistence type="predicted"/>
<dbReference type="RefSeq" id="WP_056129608.1">
    <property type="nucleotide sequence ID" value="NZ_JACBYE010000047.1"/>
</dbReference>
<name>A0A853EWB3_9MICO</name>
<sequence length="194" mass="20237">MGRTQSFDTTTAVRAARDVFWQHGYDGASLSELEASTGLNRSSLYHAFGSKRGLFDAAVEDYLTTVIRPRLAPLVAPSTGTAALLGYFTSLHAAVAALPDDSPRRGCLLVNSTAGLAAQDPAARDVVDGYRSELTAALRTALAAGHPGLSEPELDSTARVLASLSIGAMVVARINQPEALALLETAGEVVRALS</sequence>
<dbReference type="SUPFAM" id="SSF48498">
    <property type="entry name" value="Tetracyclin repressor-like, C-terminal domain"/>
    <property type="match status" value="1"/>
</dbReference>
<accession>A0A853EWB3</accession>
<protein>
    <submittedName>
        <fullName evidence="6">Helix-turn-helix transcriptional regulator</fullName>
    </submittedName>
</protein>
<dbReference type="InterPro" id="IPR036271">
    <property type="entry name" value="Tet_transcr_reg_TetR-rel_C_sf"/>
</dbReference>
<dbReference type="PANTHER" id="PTHR47506">
    <property type="entry name" value="TRANSCRIPTIONAL REGULATORY PROTEIN"/>
    <property type="match status" value="1"/>
</dbReference>
<reference evidence="6 7" key="1">
    <citation type="submission" date="2020-07" db="EMBL/GenBank/DDBJ databases">
        <title>MOT database genomes.</title>
        <authorList>
            <person name="Joseph S."/>
            <person name="Aduse-Opoku J."/>
            <person name="Hashim A."/>
            <person name="Wade W."/>
            <person name="Curtis M."/>
        </authorList>
    </citation>
    <scope>NUCLEOTIDE SEQUENCE [LARGE SCALE GENOMIC DNA]</scope>
    <source>
        <strain evidence="6 7">DSM 100099</strain>
    </source>
</reference>
<dbReference type="PROSITE" id="PS50977">
    <property type="entry name" value="HTH_TETR_2"/>
    <property type="match status" value="1"/>
</dbReference>
<feature type="domain" description="HTH tetR-type" evidence="5">
    <location>
        <begin position="6"/>
        <end position="66"/>
    </location>
</feature>
<keyword evidence="3" id="KW-0804">Transcription</keyword>
<evidence type="ECO:0000256" key="2">
    <source>
        <dbReference type="ARBA" id="ARBA00023125"/>
    </source>
</evidence>
<dbReference type="InterPro" id="IPR001647">
    <property type="entry name" value="HTH_TetR"/>
</dbReference>
<comment type="caution">
    <text evidence="6">The sequence shown here is derived from an EMBL/GenBank/DDBJ whole genome shotgun (WGS) entry which is preliminary data.</text>
</comment>
<dbReference type="Proteomes" id="UP000561011">
    <property type="component" value="Unassembled WGS sequence"/>
</dbReference>
<dbReference type="InterPro" id="IPR009057">
    <property type="entry name" value="Homeodomain-like_sf"/>
</dbReference>
<evidence type="ECO:0000313" key="7">
    <source>
        <dbReference type="Proteomes" id="UP000561011"/>
    </source>
</evidence>
<organism evidence="6 7">
    <name type="scientific">Sanguibacter inulinus</name>
    <dbReference type="NCBI Taxonomy" id="60922"/>
    <lineage>
        <taxon>Bacteria</taxon>
        <taxon>Bacillati</taxon>
        <taxon>Actinomycetota</taxon>
        <taxon>Actinomycetes</taxon>
        <taxon>Micrococcales</taxon>
        <taxon>Sanguibacteraceae</taxon>
        <taxon>Sanguibacter</taxon>
    </lineage>
</organism>
<dbReference type="Pfam" id="PF00440">
    <property type="entry name" value="TetR_N"/>
    <property type="match status" value="1"/>
</dbReference>
<dbReference type="PANTHER" id="PTHR47506:SF1">
    <property type="entry name" value="HTH-TYPE TRANSCRIPTIONAL REGULATOR YJDC"/>
    <property type="match status" value="1"/>
</dbReference>
<dbReference type="AlphaFoldDB" id="A0A853EWB3"/>
<evidence type="ECO:0000259" key="5">
    <source>
        <dbReference type="PROSITE" id="PS50977"/>
    </source>
</evidence>
<dbReference type="SUPFAM" id="SSF46689">
    <property type="entry name" value="Homeodomain-like"/>
    <property type="match status" value="1"/>
</dbReference>
<evidence type="ECO:0000313" key="6">
    <source>
        <dbReference type="EMBL" id="NYS94885.1"/>
    </source>
</evidence>
<gene>
    <name evidence="6" type="ORF">HZZ10_15315</name>
</gene>
<dbReference type="GO" id="GO:0003677">
    <property type="term" value="F:DNA binding"/>
    <property type="evidence" value="ECO:0007669"/>
    <property type="project" value="UniProtKB-UniRule"/>
</dbReference>
<dbReference type="PRINTS" id="PR00455">
    <property type="entry name" value="HTHTETR"/>
</dbReference>
<keyword evidence="2 4" id="KW-0238">DNA-binding</keyword>
<keyword evidence="7" id="KW-1185">Reference proteome</keyword>
<evidence type="ECO:0000256" key="4">
    <source>
        <dbReference type="PROSITE-ProRule" id="PRU00335"/>
    </source>
</evidence>
<keyword evidence="1" id="KW-0805">Transcription regulation</keyword>
<dbReference type="Gene3D" id="1.10.357.10">
    <property type="entry name" value="Tetracycline Repressor, domain 2"/>
    <property type="match status" value="1"/>
</dbReference>